<dbReference type="SMART" id="SM00278">
    <property type="entry name" value="HhH1"/>
    <property type="match status" value="2"/>
</dbReference>
<feature type="compositionally biased region" description="Polar residues" evidence="1">
    <location>
        <begin position="163"/>
        <end position="183"/>
    </location>
</feature>
<keyword evidence="2" id="KW-0472">Membrane</keyword>
<name>A0A087E8B7_9BIFI</name>
<reference evidence="4 5" key="1">
    <citation type="submission" date="2014-03" db="EMBL/GenBank/DDBJ databases">
        <title>Genomics of Bifidobacteria.</title>
        <authorList>
            <person name="Ventura M."/>
            <person name="Milani C."/>
            <person name="Lugli G.A."/>
        </authorList>
    </citation>
    <scope>NUCLEOTIDE SEQUENCE [LARGE SCALE GENOMIC DNA]</scope>
    <source>
        <strain evidence="4 5">LMG 21395</strain>
    </source>
</reference>
<dbReference type="GO" id="GO:0003677">
    <property type="term" value="F:DNA binding"/>
    <property type="evidence" value="ECO:0007669"/>
    <property type="project" value="InterPro"/>
</dbReference>
<dbReference type="SUPFAM" id="SSF47781">
    <property type="entry name" value="RuvA domain 2-like"/>
    <property type="match status" value="1"/>
</dbReference>
<dbReference type="EMBL" id="JGZT01000004">
    <property type="protein sequence ID" value="KFJ04018.1"/>
    <property type="molecule type" value="Genomic_DNA"/>
</dbReference>
<protein>
    <submittedName>
        <fullName evidence="4">ComE operon protein 1</fullName>
    </submittedName>
</protein>
<organism evidence="4 5">
    <name type="scientific">Bifidobacterium thermacidophilum subsp. thermacidophilum</name>
    <dbReference type="NCBI Taxonomy" id="79262"/>
    <lineage>
        <taxon>Bacteria</taxon>
        <taxon>Bacillati</taxon>
        <taxon>Actinomycetota</taxon>
        <taxon>Actinomycetes</taxon>
        <taxon>Bifidobacteriales</taxon>
        <taxon>Bifidobacteriaceae</taxon>
        <taxon>Bifidobacterium</taxon>
    </lineage>
</organism>
<proteinExistence type="predicted"/>
<dbReference type="NCBIfam" id="TIGR00426">
    <property type="entry name" value="competence protein ComEA helix-hairpin-helix repeat region"/>
    <property type="match status" value="1"/>
</dbReference>
<feature type="compositionally biased region" description="Polar residues" evidence="1">
    <location>
        <begin position="143"/>
        <end position="153"/>
    </location>
</feature>
<feature type="transmembrane region" description="Helical" evidence="2">
    <location>
        <begin position="101"/>
        <end position="120"/>
    </location>
</feature>
<dbReference type="Proteomes" id="UP000029003">
    <property type="component" value="Unassembled WGS sequence"/>
</dbReference>
<evidence type="ECO:0000313" key="5">
    <source>
        <dbReference type="Proteomes" id="UP000029003"/>
    </source>
</evidence>
<evidence type="ECO:0000313" key="4">
    <source>
        <dbReference type="EMBL" id="KFJ04018.1"/>
    </source>
</evidence>
<keyword evidence="2" id="KW-0812">Transmembrane</keyword>
<feature type="domain" description="Helix-hairpin-helix DNA-binding motif class 1" evidence="3">
    <location>
        <begin position="206"/>
        <end position="225"/>
    </location>
</feature>
<feature type="region of interest" description="Disordered" evidence="1">
    <location>
        <begin position="142"/>
        <end position="197"/>
    </location>
</feature>
<comment type="caution">
    <text evidence="4">The sequence shown here is derived from an EMBL/GenBank/DDBJ whole genome shotgun (WGS) entry which is preliminary data.</text>
</comment>
<accession>A0A087E8B7</accession>
<dbReference type="GO" id="GO:0015628">
    <property type="term" value="P:protein secretion by the type II secretion system"/>
    <property type="evidence" value="ECO:0007669"/>
    <property type="project" value="TreeGrafter"/>
</dbReference>
<keyword evidence="2" id="KW-1133">Transmembrane helix</keyword>
<sequence>MGVVFSEYDDASPGSLLSPPPPPCRAGAAAESAGGTKTNTASVTASETGLAPAGESAGPATGTGHTSLAALAGVRSTDADAACQDTPGERRPRLTCTPGQAAIIMLILIGALCASLGLLIRQSVNLARLDAHDAATHIPAAPTTGSAFASPNDATPDAGTVAGGQSQAGEDGQSGRSGAVQQSDAPAPTPTATDDGRIDINTADVAQLQTLNGVGPVTAQRIIDYRNEHGRFSSVDDLLNVSGIGAKTLEKLRAQAVVR</sequence>
<dbReference type="GO" id="GO:0006281">
    <property type="term" value="P:DNA repair"/>
    <property type="evidence" value="ECO:0007669"/>
    <property type="project" value="InterPro"/>
</dbReference>
<evidence type="ECO:0000259" key="3">
    <source>
        <dbReference type="SMART" id="SM00278"/>
    </source>
</evidence>
<evidence type="ECO:0000256" key="2">
    <source>
        <dbReference type="SAM" id="Phobius"/>
    </source>
</evidence>
<dbReference type="PANTHER" id="PTHR21180">
    <property type="entry name" value="ENDONUCLEASE/EXONUCLEASE/PHOSPHATASE FAMILY DOMAIN-CONTAINING PROTEIN 1"/>
    <property type="match status" value="1"/>
</dbReference>
<gene>
    <name evidence="4" type="ORF">THER5_1847</name>
</gene>
<dbReference type="InterPro" id="IPR010994">
    <property type="entry name" value="RuvA_2-like"/>
</dbReference>
<dbReference type="AlphaFoldDB" id="A0A087E8B7"/>
<dbReference type="GO" id="GO:0015627">
    <property type="term" value="C:type II protein secretion system complex"/>
    <property type="evidence" value="ECO:0007669"/>
    <property type="project" value="TreeGrafter"/>
</dbReference>
<dbReference type="InterPro" id="IPR051675">
    <property type="entry name" value="Endo/Exo/Phosphatase_dom_1"/>
</dbReference>
<feature type="compositionally biased region" description="Low complexity" evidence="1">
    <location>
        <begin position="184"/>
        <end position="193"/>
    </location>
</feature>
<evidence type="ECO:0000256" key="1">
    <source>
        <dbReference type="SAM" id="MobiDB-lite"/>
    </source>
</evidence>
<dbReference type="InterPro" id="IPR003583">
    <property type="entry name" value="Hlx-hairpin-Hlx_DNA-bd_motif"/>
</dbReference>
<dbReference type="Pfam" id="PF12836">
    <property type="entry name" value="HHH_3"/>
    <property type="match status" value="1"/>
</dbReference>
<dbReference type="PANTHER" id="PTHR21180:SF32">
    <property type="entry name" value="ENDONUCLEASE_EXONUCLEASE_PHOSPHATASE FAMILY DOMAIN-CONTAINING PROTEIN 1"/>
    <property type="match status" value="1"/>
</dbReference>
<dbReference type="InterPro" id="IPR004509">
    <property type="entry name" value="Competence_ComEA_HhH"/>
</dbReference>
<dbReference type="Gene3D" id="1.10.150.320">
    <property type="entry name" value="Photosystem II 12 kDa extrinsic protein"/>
    <property type="match status" value="1"/>
</dbReference>
<feature type="region of interest" description="Disordered" evidence="1">
    <location>
        <begin position="1"/>
        <end position="65"/>
    </location>
</feature>
<feature type="domain" description="Helix-hairpin-helix DNA-binding motif class 1" evidence="3">
    <location>
        <begin position="236"/>
        <end position="255"/>
    </location>
</feature>
<feature type="compositionally biased region" description="Polar residues" evidence="1">
    <location>
        <begin position="35"/>
        <end position="47"/>
    </location>
</feature>